<dbReference type="PRINTS" id="PR00176">
    <property type="entry name" value="NANEUSMPORT"/>
</dbReference>
<evidence type="ECO:0000256" key="2">
    <source>
        <dbReference type="ARBA" id="ARBA00006459"/>
    </source>
</evidence>
<dbReference type="AlphaFoldDB" id="A0A7R8ZQJ9"/>
<dbReference type="EMBL" id="OB662749">
    <property type="protein sequence ID" value="CAD7230522.1"/>
    <property type="molecule type" value="Genomic_DNA"/>
</dbReference>
<dbReference type="InterPro" id="IPR000175">
    <property type="entry name" value="Na/ntran_symport"/>
</dbReference>
<feature type="binding site" evidence="8">
    <location>
        <position position="135"/>
    </location>
    <ligand>
        <name>Na(+)</name>
        <dbReference type="ChEBI" id="CHEBI:29101"/>
        <label>1</label>
    </ligand>
</feature>
<dbReference type="GO" id="GO:0015374">
    <property type="term" value="F:neutral, basic amino acid:sodium:chloride symporter activity"/>
    <property type="evidence" value="ECO:0007669"/>
    <property type="project" value="TreeGrafter"/>
</dbReference>
<dbReference type="GO" id="GO:1901235">
    <property type="term" value="F:(R)-carnitine transmembrane transporter activity"/>
    <property type="evidence" value="ECO:0007669"/>
    <property type="project" value="TreeGrafter"/>
</dbReference>
<dbReference type="GO" id="GO:0046872">
    <property type="term" value="F:metal ion binding"/>
    <property type="evidence" value="ECO:0007669"/>
    <property type="project" value="UniProtKB-KW"/>
</dbReference>
<dbReference type="GO" id="GO:0005886">
    <property type="term" value="C:plasma membrane"/>
    <property type="evidence" value="ECO:0007669"/>
    <property type="project" value="TreeGrafter"/>
</dbReference>
<evidence type="ECO:0000256" key="4">
    <source>
        <dbReference type="ARBA" id="ARBA00022692"/>
    </source>
</evidence>
<keyword evidence="8" id="KW-0915">Sodium</keyword>
<evidence type="ECO:0000256" key="3">
    <source>
        <dbReference type="ARBA" id="ARBA00022448"/>
    </source>
</evidence>
<feature type="binding site" evidence="8">
    <location>
        <position position="38"/>
    </location>
    <ligand>
        <name>Na(+)</name>
        <dbReference type="ChEBI" id="CHEBI:29101"/>
        <label>1</label>
    </ligand>
</feature>
<dbReference type="PANTHER" id="PTHR11616:SF286">
    <property type="entry name" value="SODIUM- AND CHLORIDE-DEPENDENT NEUTRAL AND BASIC AMINO ACID TRANSPORTER B(0+)"/>
    <property type="match status" value="1"/>
</dbReference>
<evidence type="ECO:0000256" key="7">
    <source>
        <dbReference type="ARBA" id="ARBA00023136"/>
    </source>
</evidence>
<name>A0A7R8ZQJ9_9CRUS</name>
<accession>A0A7R8ZQJ9</accession>
<keyword evidence="7" id="KW-0472">Membrane</keyword>
<evidence type="ECO:0000256" key="5">
    <source>
        <dbReference type="ARBA" id="ARBA00022847"/>
    </source>
</evidence>
<proteinExistence type="inferred from homology"/>
<keyword evidence="8" id="KW-0479">Metal-binding</keyword>
<keyword evidence="5" id="KW-0769">Symport</keyword>
<evidence type="ECO:0000313" key="9">
    <source>
        <dbReference type="EMBL" id="CAD7230522.1"/>
    </source>
</evidence>
<comment type="similarity">
    <text evidence="2">Belongs to the sodium:neurotransmitter symporter (SNF) (TC 2.A.22) family.</text>
</comment>
<sequence>GAPLDGAYDGIVFYIQPNWETLLKPEVWVAASTQIFYSLGPAFGGLLTLSSYNRFNNNCQSDAILVAVSNCATSVFAGFVIFSIVGHMAFLLDKPVGEVIQSGPGLAFIAYPQALAQMTIAPLWAVIFFVMLITLGLDSQFVMVETVTTAMFDEWPTLRTHKSKVVVAACVVGWIVGLLFCTPGGIYLFNLIDNYAAGFSLLLIAIVELILVIYVYGYVHFFENIKQMIGPQNIFFRLYWSSTWHILAPVLLIGILIFSLVDYTPPTYGDYVYRGWAQGLGWFMTLISIAMIPIFAIYMYHKGKGMGLTLRDLVEPTPDWGPAHLRNTLRNNLELQQHKPAQAYDNQAFSKGPAKVYPISYVSNDYSLN</sequence>
<feature type="non-terminal residue" evidence="9">
    <location>
        <position position="1"/>
    </location>
</feature>
<dbReference type="Pfam" id="PF00209">
    <property type="entry name" value="SNF"/>
    <property type="match status" value="1"/>
</dbReference>
<feature type="binding site" evidence="8">
    <location>
        <position position="139"/>
    </location>
    <ligand>
        <name>Na(+)</name>
        <dbReference type="ChEBI" id="CHEBI:29101"/>
        <label>1</label>
    </ligand>
</feature>
<dbReference type="GO" id="GO:0022858">
    <property type="term" value="F:alanine transmembrane transporter activity"/>
    <property type="evidence" value="ECO:0007669"/>
    <property type="project" value="TreeGrafter"/>
</dbReference>
<feature type="binding site" evidence="8">
    <location>
        <position position="138"/>
    </location>
    <ligand>
        <name>Na(+)</name>
        <dbReference type="ChEBI" id="CHEBI:29101"/>
        <label>1</label>
    </ligand>
</feature>
<dbReference type="GO" id="GO:0015657">
    <property type="term" value="F:branched-chain amino acid:sodium symporter activity"/>
    <property type="evidence" value="ECO:0007669"/>
    <property type="project" value="TreeGrafter"/>
</dbReference>
<dbReference type="InterPro" id="IPR037272">
    <property type="entry name" value="SNS_sf"/>
</dbReference>
<feature type="binding site" evidence="8">
    <location>
        <position position="70"/>
    </location>
    <ligand>
        <name>Na(+)</name>
        <dbReference type="ChEBI" id="CHEBI:29101"/>
        <label>1</label>
    </ligand>
</feature>
<dbReference type="PANTHER" id="PTHR11616">
    <property type="entry name" value="SODIUM/CHLORIDE DEPENDENT TRANSPORTER"/>
    <property type="match status" value="1"/>
</dbReference>
<dbReference type="PROSITE" id="PS50267">
    <property type="entry name" value="NA_NEUROTRAN_SYMP_3"/>
    <property type="match status" value="1"/>
</dbReference>
<evidence type="ECO:0000256" key="1">
    <source>
        <dbReference type="ARBA" id="ARBA00004141"/>
    </source>
</evidence>
<comment type="subcellular location">
    <subcellularLocation>
        <location evidence="1">Membrane</location>
        <topology evidence="1">Multi-pass membrane protein</topology>
    </subcellularLocation>
</comment>
<dbReference type="GO" id="GO:0001761">
    <property type="term" value="F:beta-alanine transmembrane transporter activity"/>
    <property type="evidence" value="ECO:0007669"/>
    <property type="project" value="TreeGrafter"/>
</dbReference>
<organism evidence="9">
    <name type="scientific">Cyprideis torosa</name>
    <dbReference type="NCBI Taxonomy" id="163714"/>
    <lineage>
        <taxon>Eukaryota</taxon>
        <taxon>Metazoa</taxon>
        <taxon>Ecdysozoa</taxon>
        <taxon>Arthropoda</taxon>
        <taxon>Crustacea</taxon>
        <taxon>Oligostraca</taxon>
        <taxon>Ostracoda</taxon>
        <taxon>Podocopa</taxon>
        <taxon>Podocopida</taxon>
        <taxon>Cytherocopina</taxon>
        <taxon>Cytheroidea</taxon>
        <taxon>Cytherideidae</taxon>
        <taxon>Cyprideis</taxon>
    </lineage>
</organism>
<dbReference type="SUPFAM" id="SSF161070">
    <property type="entry name" value="SNF-like"/>
    <property type="match status" value="1"/>
</dbReference>
<keyword evidence="6" id="KW-1133">Transmembrane helix</keyword>
<evidence type="ECO:0000256" key="8">
    <source>
        <dbReference type="PIRSR" id="PIRSR600175-1"/>
    </source>
</evidence>
<protein>
    <submittedName>
        <fullName evidence="9">Uncharacterized protein</fullName>
    </submittedName>
</protein>
<reference evidence="9" key="1">
    <citation type="submission" date="2020-11" db="EMBL/GenBank/DDBJ databases">
        <authorList>
            <person name="Tran Van P."/>
        </authorList>
    </citation>
    <scope>NUCLEOTIDE SEQUENCE</scope>
</reference>
<gene>
    <name evidence="9" type="ORF">CTOB1V02_LOCUS8380</name>
</gene>
<keyword evidence="3" id="KW-0813">Transport</keyword>
<dbReference type="OrthoDB" id="6354857at2759"/>
<evidence type="ECO:0000256" key="6">
    <source>
        <dbReference type="ARBA" id="ARBA00022989"/>
    </source>
</evidence>
<dbReference type="GO" id="GO:0089718">
    <property type="term" value="P:amino acid import across plasma membrane"/>
    <property type="evidence" value="ECO:0007669"/>
    <property type="project" value="TreeGrafter"/>
</dbReference>
<keyword evidence="4" id="KW-0812">Transmembrane</keyword>